<gene>
    <name evidence="5" type="ORF">FA03_0093</name>
</gene>
<dbReference type="GO" id="GO:0009014">
    <property type="term" value="F:succinyl-diaminopimelate desuccinylase activity"/>
    <property type="evidence" value="ECO:0007669"/>
    <property type="project" value="UniProtKB-EC"/>
</dbReference>
<dbReference type="Gene3D" id="3.40.630.10">
    <property type="entry name" value="Zn peptidases"/>
    <property type="match status" value="1"/>
</dbReference>
<dbReference type="PANTHER" id="PTHR11014:SF63">
    <property type="entry name" value="METALLOPEPTIDASE, PUTATIVE (AFU_ORTHOLOGUE AFUA_6G09600)-RELATED"/>
    <property type="match status" value="1"/>
</dbReference>
<name>A0A0D5A3Q5_PROMR</name>
<dbReference type="EC" id="3.5.1.18" evidence="5"/>
<feature type="binding site" evidence="3">
    <location>
        <position position="105"/>
    </location>
    <ligand>
        <name>Mn(2+)</name>
        <dbReference type="ChEBI" id="CHEBI:29035"/>
        <label>2</label>
    </ligand>
</feature>
<protein>
    <submittedName>
        <fullName evidence="5">N-acetyl-L,L-diaminopimelate deacetylase-like</fullName>
        <ecNumber evidence="5">3.5.1.18</ecNumber>
    </submittedName>
</protein>
<dbReference type="InterPro" id="IPR002933">
    <property type="entry name" value="Peptidase_M20"/>
</dbReference>
<dbReference type="Gene3D" id="3.30.70.360">
    <property type="match status" value="1"/>
</dbReference>
<dbReference type="InterPro" id="IPR017439">
    <property type="entry name" value="Amidohydrolase"/>
</dbReference>
<evidence type="ECO:0000259" key="4">
    <source>
        <dbReference type="Pfam" id="PF07687"/>
    </source>
</evidence>
<feature type="binding site" evidence="3">
    <location>
        <position position="140"/>
    </location>
    <ligand>
        <name>Mn(2+)</name>
        <dbReference type="ChEBI" id="CHEBI:29035"/>
        <label>2</label>
    </ligand>
</feature>
<dbReference type="Pfam" id="PF01546">
    <property type="entry name" value="Peptidase_M20"/>
    <property type="match status" value="1"/>
</dbReference>
<keyword evidence="3" id="KW-0464">Manganese</keyword>
<sequence>MKDLEKKIDVISKDVLPDLLELRRYLHAHPELSGQEYQTAALVAGELRKSGWEVQEAVGRTGVVAEMGNRSGPVVGLRVDMDALPIEEKTGLDYSSSIQGLMHACGHDLHICIGLGVAKVLAKTTLTNSRIRIIFQPAEEIAQGANWMRAEKVLEGIEALFGVHVYPDLPVGKIGIKSGIFTAAAAELEIDILGKGGHGARPHEGIDPIWVAAKVISGLQEAISRRLDALKPVVISFGKISGGNAFNVIAERVKLLGTVRCLDINLYQQLPLWIEQIVQNIASSYGAQAKISFKSIAPPVYNDPGLTTLLSTCAKNFMDEKNIVYLDNPSLGAEDFAFFLQDVPGTMFRLGVAGDKGCAPLHSGYFSLDERSLELGIKILSQSIVMSTRPTQDI</sequence>
<reference evidence="5" key="1">
    <citation type="submission" date="2014-06" db="EMBL/GenBank/DDBJ databases">
        <authorList>
            <person name="Berube P.M."/>
        </authorList>
    </citation>
    <scope>NUCLEOTIDE SEQUENCE</scope>
    <source>
        <strain evidence="5">P0903-H212</strain>
    </source>
</reference>
<dbReference type="SUPFAM" id="SSF55031">
    <property type="entry name" value="Bacterial exopeptidase dimerisation domain"/>
    <property type="match status" value="1"/>
</dbReference>
<dbReference type="InterPro" id="IPR011650">
    <property type="entry name" value="Peptidase_M20_dimer"/>
</dbReference>
<evidence type="ECO:0000313" key="5">
    <source>
        <dbReference type="EMBL" id="AJW30925.1"/>
    </source>
</evidence>
<comment type="cofactor">
    <cofactor evidence="3">
        <name>Mn(2+)</name>
        <dbReference type="ChEBI" id="CHEBI:29035"/>
    </cofactor>
    <text evidence="3">The Mn(2+) ion enhances activity.</text>
</comment>
<dbReference type="Pfam" id="PF07687">
    <property type="entry name" value="M20_dimer"/>
    <property type="match status" value="1"/>
</dbReference>
<evidence type="ECO:0000256" key="3">
    <source>
        <dbReference type="PIRSR" id="PIRSR005962-1"/>
    </source>
</evidence>
<dbReference type="InterPro" id="IPR036264">
    <property type="entry name" value="Bact_exopeptidase_dim_dom"/>
</dbReference>
<accession>A0A0D5A3Q5</accession>
<feature type="binding site" evidence="3">
    <location>
        <position position="107"/>
    </location>
    <ligand>
        <name>Mn(2+)</name>
        <dbReference type="ChEBI" id="CHEBI:29035"/>
        <label>2</label>
    </ligand>
</feature>
<feature type="binding site" evidence="3">
    <location>
        <position position="362"/>
    </location>
    <ligand>
        <name>Mn(2+)</name>
        <dbReference type="ChEBI" id="CHEBI:29035"/>
        <label>2</label>
    </ligand>
</feature>
<dbReference type="NCBIfam" id="TIGR01891">
    <property type="entry name" value="amidohydrolases"/>
    <property type="match status" value="1"/>
</dbReference>
<dbReference type="SUPFAM" id="SSF53187">
    <property type="entry name" value="Zn-dependent exopeptidases"/>
    <property type="match status" value="1"/>
</dbReference>
<comment type="similarity">
    <text evidence="1">Belongs to the peptidase M20 family.</text>
</comment>
<dbReference type="GO" id="GO:0046872">
    <property type="term" value="F:metal ion binding"/>
    <property type="evidence" value="ECO:0007669"/>
    <property type="project" value="UniProtKB-KW"/>
</dbReference>
<keyword evidence="3" id="KW-0479">Metal-binding</keyword>
<feature type="domain" description="Peptidase M20 dimerisation" evidence="4">
    <location>
        <begin position="185"/>
        <end position="279"/>
    </location>
</feature>
<evidence type="ECO:0000256" key="2">
    <source>
        <dbReference type="ARBA" id="ARBA00022801"/>
    </source>
</evidence>
<evidence type="ECO:0000256" key="1">
    <source>
        <dbReference type="ARBA" id="ARBA00006153"/>
    </source>
</evidence>
<organism evidence="5">
    <name type="scientific">Prochlorococcus marinus str. P0903-H212</name>
    <dbReference type="NCBI Taxonomy" id="1622208"/>
    <lineage>
        <taxon>Bacteria</taxon>
        <taxon>Bacillati</taxon>
        <taxon>Cyanobacteriota</taxon>
        <taxon>Cyanophyceae</taxon>
        <taxon>Synechococcales</taxon>
        <taxon>Prochlorococcaceae</taxon>
        <taxon>Prochlorococcus</taxon>
    </lineage>
</organism>
<dbReference type="PANTHER" id="PTHR11014">
    <property type="entry name" value="PEPTIDASE M20 FAMILY MEMBER"/>
    <property type="match status" value="1"/>
</dbReference>
<dbReference type="AlphaFoldDB" id="A0A0D5A3Q5"/>
<feature type="binding site" evidence="3">
    <location>
        <position position="164"/>
    </location>
    <ligand>
        <name>Mn(2+)</name>
        <dbReference type="ChEBI" id="CHEBI:29035"/>
        <label>2</label>
    </ligand>
</feature>
<dbReference type="PIRSF" id="PIRSF005962">
    <property type="entry name" value="Pept_M20D_amidohydro"/>
    <property type="match status" value="1"/>
</dbReference>
<proteinExistence type="inferred from homology"/>
<dbReference type="EMBL" id="KJ947871">
    <property type="protein sequence ID" value="AJW30925.1"/>
    <property type="molecule type" value="Genomic_DNA"/>
</dbReference>
<dbReference type="FunFam" id="3.30.70.360:FF:000014">
    <property type="entry name" value="N-acyl-L-amino acid amidohydrolase"/>
    <property type="match status" value="1"/>
</dbReference>
<keyword evidence="2 5" id="KW-0378">Hydrolase</keyword>